<dbReference type="OrthoDB" id="3133286at2759"/>
<organism evidence="2 3">
    <name type="scientific">Coprinopsis marcescibilis</name>
    <name type="common">Agaric fungus</name>
    <name type="synonym">Psathyrella marcescibilis</name>
    <dbReference type="NCBI Taxonomy" id="230819"/>
    <lineage>
        <taxon>Eukaryota</taxon>
        <taxon>Fungi</taxon>
        <taxon>Dikarya</taxon>
        <taxon>Basidiomycota</taxon>
        <taxon>Agaricomycotina</taxon>
        <taxon>Agaricomycetes</taxon>
        <taxon>Agaricomycetidae</taxon>
        <taxon>Agaricales</taxon>
        <taxon>Agaricineae</taxon>
        <taxon>Psathyrellaceae</taxon>
        <taxon>Coprinopsis</taxon>
    </lineage>
</organism>
<protein>
    <submittedName>
        <fullName evidence="2">Uncharacterized protein</fullName>
    </submittedName>
</protein>
<evidence type="ECO:0000313" key="2">
    <source>
        <dbReference type="EMBL" id="TFK18609.1"/>
    </source>
</evidence>
<evidence type="ECO:0000256" key="1">
    <source>
        <dbReference type="SAM" id="MobiDB-lite"/>
    </source>
</evidence>
<feature type="compositionally biased region" description="Polar residues" evidence="1">
    <location>
        <begin position="332"/>
        <end position="347"/>
    </location>
</feature>
<proteinExistence type="predicted"/>
<feature type="region of interest" description="Disordered" evidence="1">
    <location>
        <begin position="221"/>
        <end position="271"/>
    </location>
</feature>
<feature type="compositionally biased region" description="Low complexity" evidence="1">
    <location>
        <begin position="248"/>
        <end position="266"/>
    </location>
</feature>
<dbReference type="AlphaFoldDB" id="A0A5C3KEP7"/>
<dbReference type="Proteomes" id="UP000307440">
    <property type="component" value="Unassembled WGS sequence"/>
</dbReference>
<gene>
    <name evidence="2" type="ORF">FA15DRAFT_627812</name>
</gene>
<evidence type="ECO:0000313" key="3">
    <source>
        <dbReference type="Proteomes" id="UP000307440"/>
    </source>
</evidence>
<keyword evidence="3" id="KW-1185">Reference proteome</keyword>
<name>A0A5C3KEP7_COPMA</name>
<dbReference type="EMBL" id="ML210389">
    <property type="protein sequence ID" value="TFK18609.1"/>
    <property type="molecule type" value="Genomic_DNA"/>
</dbReference>
<feature type="compositionally biased region" description="Polar residues" evidence="1">
    <location>
        <begin position="447"/>
        <end position="458"/>
    </location>
</feature>
<accession>A0A5C3KEP7</accession>
<feature type="region of interest" description="Disordered" evidence="1">
    <location>
        <begin position="322"/>
        <end position="347"/>
    </location>
</feature>
<feature type="region of interest" description="Disordered" evidence="1">
    <location>
        <begin position="447"/>
        <end position="523"/>
    </location>
</feature>
<reference evidence="2 3" key="1">
    <citation type="journal article" date="2019" name="Nat. Ecol. Evol.">
        <title>Megaphylogeny resolves global patterns of mushroom evolution.</title>
        <authorList>
            <person name="Varga T."/>
            <person name="Krizsan K."/>
            <person name="Foldi C."/>
            <person name="Dima B."/>
            <person name="Sanchez-Garcia M."/>
            <person name="Sanchez-Ramirez S."/>
            <person name="Szollosi G.J."/>
            <person name="Szarkandi J.G."/>
            <person name="Papp V."/>
            <person name="Albert L."/>
            <person name="Andreopoulos W."/>
            <person name="Angelini C."/>
            <person name="Antonin V."/>
            <person name="Barry K.W."/>
            <person name="Bougher N.L."/>
            <person name="Buchanan P."/>
            <person name="Buyck B."/>
            <person name="Bense V."/>
            <person name="Catcheside P."/>
            <person name="Chovatia M."/>
            <person name="Cooper J."/>
            <person name="Damon W."/>
            <person name="Desjardin D."/>
            <person name="Finy P."/>
            <person name="Geml J."/>
            <person name="Haridas S."/>
            <person name="Hughes K."/>
            <person name="Justo A."/>
            <person name="Karasinski D."/>
            <person name="Kautmanova I."/>
            <person name="Kiss B."/>
            <person name="Kocsube S."/>
            <person name="Kotiranta H."/>
            <person name="LaButti K.M."/>
            <person name="Lechner B.E."/>
            <person name="Liimatainen K."/>
            <person name="Lipzen A."/>
            <person name="Lukacs Z."/>
            <person name="Mihaltcheva S."/>
            <person name="Morgado L.N."/>
            <person name="Niskanen T."/>
            <person name="Noordeloos M.E."/>
            <person name="Ohm R.A."/>
            <person name="Ortiz-Santana B."/>
            <person name="Ovrebo C."/>
            <person name="Racz N."/>
            <person name="Riley R."/>
            <person name="Savchenko A."/>
            <person name="Shiryaev A."/>
            <person name="Soop K."/>
            <person name="Spirin V."/>
            <person name="Szebenyi C."/>
            <person name="Tomsovsky M."/>
            <person name="Tulloss R.E."/>
            <person name="Uehling J."/>
            <person name="Grigoriev I.V."/>
            <person name="Vagvolgyi C."/>
            <person name="Papp T."/>
            <person name="Martin F.M."/>
            <person name="Miettinen O."/>
            <person name="Hibbett D.S."/>
            <person name="Nagy L.G."/>
        </authorList>
    </citation>
    <scope>NUCLEOTIDE SEQUENCE [LARGE SCALE GENOMIC DNA]</scope>
    <source>
        <strain evidence="2 3">CBS 121175</strain>
    </source>
</reference>
<sequence length="747" mass="83203">MSGTKQELNTKIRTKASQVLFPLLRTLKVRAALMGNPGLALLYRGHPAAKELVVVYDHQDPLLRFPRLTAMILAKDAFHFSSPSVSNTTLTFQAKEVPEIATRLCTIRFIFANGNLIFTIDLTRSIVKQTFPVMPAPWIFFTMLAEWAAGKEKDRRAGKHKTKELIRVLEEICSEGGGGPDWAEFNLALASFPHASRQLAMLQVVDRVRTETQVQFITENTSLFSSGPEHSRDGLRPSPPAFISVPETLPSPSTSSSPAPALSTPPRIRPGAPTFHFTNADEVFPNPPQSYSLPTIPSTTSMPYIPPLSAGIPRVVDRIPDAPPTHPPATHSLPNMPNTSSVSPTATAPVSRTFPIECYIKTDAGLVLPKSYAFLIQLDAWANSRETDRANLNALLSTWAAFFFKGGHWSEFNAALKWFPDANQQLNRFQAAFPHMTRNKIEKIRQNTNIAKQPQRSEVPQDPVERQPVPVATTSRSPLVKFPTPLPVPPTSVPAKLMSPANPARDSVPSPPEPGSGPHDHTSTLTTIAWDIVNTLRESGYRCAFFGSMACRLYGNTRLPEDLDVLVFPPPASVADPELIKKGMVKRNNQFYTKPSINPAATYRVLFHHIPQHAVLPPNFTRRFCKVDVLLPGLMNLPYLTEREVNEVEGLPVVPVLVLLLQKLQGWDDHIKCVELHKHKKHTVDVEDIRSLLERVGEMPVRLYRPWSERELFGEQFVNASEARVKAFSARFPETAHLWEGLGFEVR</sequence>